<protein>
    <submittedName>
        <fullName evidence="2">Cytochrome c oxidase assembly factor 1</fullName>
    </submittedName>
</protein>
<dbReference type="FunCoup" id="F7IT67">
    <property type="interactions" value="631"/>
</dbReference>
<keyword evidence="3" id="KW-1185">Reference proteome</keyword>
<dbReference type="AlphaFoldDB" id="F7IT67"/>
<reference evidence="2" key="2">
    <citation type="submission" date="2025-08" db="UniProtKB">
        <authorList>
            <consortium name="Ensembl"/>
        </authorList>
    </citation>
    <scope>IDENTIFICATION</scope>
</reference>
<dbReference type="PANTHER" id="PTHR47148">
    <property type="entry name" value="CYTOCHROME C OXIDASE ASSEMBLY FACTOR 1 HOMOLOG"/>
    <property type="match status" value="1"/>
</dbReference>
<organism evidence="2 3">
    <name type="scientific">Callithrix jacchus</name>
    <name type="common">White-tufted-ear marmoset</name>
    <name type="synonym">Simia Jacchus</name>
    <dbReference type="NCBI Taxonomy" id="9483"/>
    <lineage>
        <taxon>Eukaryota</taxon>
        <taxon>Metazoa</taxon>
        <taxon>Chordata</taxon>
        <taxon>Craniata</taxon>
        <taxon>Vertebrata</taxon>
        <taxon>Euteleostomi</taxon>
        <taxon>Mammalia</taxon>
        <taxon>Eutheria</taxon>
        <taxon>Euarchontoglires</taxon>
        <taxon>Primates</taxon>
        <taxon>Haplorrhini</taxon>
        <taxon>Platyrrhini</taxon>
        <taxon>Cebidae</taxon>
        <taxon>Callitrichinae</taxon>
        <taxon>Callithrix</taxon>
        <taxon>Callithrix</taxon>
    </lineage>
</organism>
<proteinExistence type="predicted"/>
<dbReference type="GeneTree" id="ENSGT00440000033985"/>
<gene>
    <name evidence="2" type="primary">COA1</name>
</gene>
<dbReference type="GO" id="GO:0005743">
    <property type="term" value="C:mitochondrial inner membrane"/>
    <property type="evidence" value="ECO:0007669"/>
    <property type="project" value="Ensembl"/>
</dbReference>
<dbReference type="Proteomes" id="UP000008225">
    <property type="component" value="Chromosome 8"/>
</dbReference>
<evidence type="ECO:0000256" key="1">
    <source>
        <dbReference type="SAM" id="Phobius"/>
    </source>
</evidence>
<keyword evidence="1" id="KW-0472">Membrane</keyword>
<keyword evidence="1" id="KW-0812">Transmembrane</keyword>
<accession>F7IT67</accession>
<feature type="transmembrane region" description="Helical" evidence="1">
    <location>
        <begin position="18"/>
        <end position="37"/>
    </location>
</feature>
<name>F7IT67_CALJA</name>
<dbReference type="Pfam" id="PF08695">
    <property type="entry name" value="Coa1"/>
    <property type="match status" value="1"/>
</dbReference>
<dbReference type="Ensembl" id="ENSCJAT00000015282.4">
    <property type="protein sequence ID" value="ENSCJAP00000014498.3"/>
    <property type="gene ID" value="ENSCJAG00000007826.4"/>
</dbReference>
<sequence>VMWPKHPRSRMSMSPAKMIIYGSVLCTGGFSLAYFIIQKTYSRSLYYQLALEQLQIHPGAQEALGPPVSVHHLKLTGKDNFVDIADAKLKIPVSGSKSEGHLHVHSTRSGPFQRWHLDEVFLELKDGQQIPVFNLSGENGDEVKKA</sequence>
<dbReference type="STRING" id="9483.ENSCJAP00000014498"/>
<dbReference type="GO" id="GO:0005829">
    <property type="term" value="C:cytosol"/>
    <property type="evidence" value="ECO:0007669"/>
    <property type="project" value="Ensembl"/>
</dbReference>
<reference evidence="2" key="1">
    <citation type="submission" date="2009-03" db="EMBL/GenBank/DDBJ databases">
        <authorList>
            <person name="Warren W."/>
            <person name="Ye L."/>
            <person name="Minx P."/>
            <person name="Worley K."/>
            <person name="Gibbs R."/>
            <person name="Wilson R.K."/>
        </authorList>
    </citation>
    <scope>NUCLEOTIDE SEQUENCE [LARGE SCALE GENOMIC DNA]</scope>
</reference>
<dbReference type="InterPro" id="IPR014807">
    <property type="entry name" value="Coa1"/>
</dbReference>
<reference evidence="2" key="3">
    <citation type="submission" date="2025-09" db="UniProtKB">
        <authorList>
            <consortium name="Ensembl"/>
        </authorList>
    </citation>
    <scope>IDENTIFICATION</scope>
</reference>
<dbReference type="eggNOG" id="ENOG502S561">
    <property type="taxonomic scope" value="Eukaryota"/>
</dbReference>
<dbReference type="InParanoid" id="F7IT67"/>
<evidence type="ECO:0000313" key="2">
    <source>
        <dbReference type="Ensembl" id="ENSCJAP00000014498.3"/>
    </source>
</evidence>
<dbReference type="PANTHER" id="PTHR47148:SF1">
    <property type="entry name" value="CYTOCHROME C OXIDASE ASSEMBLY FACTOR 1 HOMOLOG"/>
    <property type="match status" value="1"/>
</dbReference>
<dbReference type="HOGENOM" id="CLU_117249_0_0_1"/>
<dbReference type="GO" id="GO:0032981">
    <property type="term" value="P:mitochondrial respiratory chain complex I assembly"/>
    <property type="evidence" value="ECO:0007669"/>
    <property type="project" value="Ensembl"/>
</dbReference>
<keyword evidence="1" id="KW-1133">Transmembrane helix</keyword>
<dbReference type="OMA" id="RQCWCLQ"/>
<dbReference type="GO" id="GO:0033617">
    <property type="term" value="P:mitochondrial respiratory chain complex IV assembly"/>
    <property type="evidence" value="ECO:0007669"/>
    <property type="project" value="Ensembl"/>
</dbReference>
<dbReference type="Bgee" id="ENSCJAG00000007826">
    <property type="expression patterns" value="Expressed in ovary and 6 other cell types or tissues"/>
</dbReference>
<evidence type="ECO:0000313" key="3">
    <source>
        <dbReference type="Proteomes" id="UP000008225"/>
    </source>
</evidence>